<accession>A0ABN1URW4</accession>
<dbReference type="EMBL" id="BAAAKV010000016">
    <property type="protein sequence ID" value="GAA1165223.1"/>
    <property type="molecule type" value="Genomic_DNA"/>
</dbReference>
<name>A0ABN1URW4_9ACTN</name>
<dbReference type="Proteomes" id="UP001501371">
    <property type="component" value="Unassembled WGS sequence"/>
</dbReference>
<dbReference type="RefSeq" id="WP_344273962.1">
    <property type="nucleotide sequence ID" value="NZ_BAAAKV010000016.1"/>
</dbReference>
<comment type="caution">
    <text evidence="2">The sequence shown here is derived from an EMBL/GenBank/DDBJ whole genome shotgun (WGS) entry which is preliminary data.</text>
</comment>
<sequence>MPVTDHPSGAGRSPRAEHRSRAGHQRLRLVVATACLVLTVAGCSGLGRTAVGTVTYETEQRNRVTVSNPLVTGCHSIGSPGAHTVANRTLLDMIMYLTPDCTGEQNAYIATMQSDTIAPGSGPWRSYTIVH</sequence>
<organism evidence="2 3">
    <name type="scientific">Streptomyces hebeiensis</name>
    <dbReference type="NCBI Taxonomy" id="229486"/>
    <lineage>
        <taxon>Bacteria</taxon>
        <taxon>Bacillati</taxon>
        <taxon>Actinomycetota</taxon>
        <taxon>Actinomycetes</taxon>
        <taxon>Kitasatosporales</taxon>
        <taxon>Streptomycetaceae</taxon>
        <taxon>Streptomyces</taxon>
    </lineage>
</organism>
<evidence type="ECO:0000313" key="2">
    <source>
        <dbReference type="EMBL" id="GAA1165223.1"/>
    </source>
</evidence>
<feature type="region of interest" description="Disordered" evidence="1">
    <location>
        <begin position="1"/>
        <end position="22"/>
    </location>
</feature>
<evidence type="ECO:0000256" key="1">
    <source>
        <dbReference type="SAM" id="MobiDB-lite"/>
    </source>
</evidence>
<keyword evidence="3" id="KW-1185">Reference proteome</keyword>
<proteinExistence type="predicted"/>
<evidence type="ECO:0008006" key="4">
    <source>
        <dbReference type="Google" id="ProtNLM"/>
    </source>
</evidence>
<gene>
    <name evidence="2" type="ORF">GCM10009654_22660</name>
</gene>
<evidence type="ECO:0000313" key="3">
    <source>
        <dbReference type="Proteomes" id="UP001501371"/>
    </source>
</evidence>
<reference evidence="2 3" key="1">
    <citation type="journal article" date="2019" name="Int. J. Syst. Evol. Microbiol.">
        <title>The Global Catalogue of Microorganisms (GCM) 10K type strain sequencing project: providing services to taxonomists for standard genome sequencing and annotation.</title>
        <authorList>
            <consortium name="The Broad Institute Genomics Platform"/>
            <consortium name="The Broad Institute Genome Sequencing Center for Infectious Disease"/>
            <person name="Wu L."/>
            <person name="Ma J."/>
        </authorList>
    </citation>
    <scope>NUCLEOTIDE SEQUENCE [LARGE SCALE GENOMIC DNA]</scope>
    <source>
        <strain evidence="2 3">JCM 12696</strain>
    </source>
</reference>
<protein>
    <recommendedName>
        <fullName evidence="4">Lipoprotein</fullName>
    </recommendedName>
</protein>